<sequence length="67" mass="7349">MKPVPSSIMVDEAGPQKFTLTVMFDGQRFDCGSYISRAAAMQAGRLFVQRKEGEAAGGRTKRKPGKR</sequence>
<comment type="caution">
    <text evidence="1">The sequence shown here is derived from an EMBL/GenBank/DDBJ whole genome shotgun (WGS) entry which is preliminary data.</text>
</comment>
<dbReference type="Proteomes" id="UP001244552">
    <property type="component" value="Unassembled WGS sequence"/>
</dbReference>
<name>A0ABU0MTV0_9PROT</name>
<dbReference type="RefSeq" id="WP_209990416.1">
    <property type="nucleotide sequence ID" value="NZ_JAGINO010000034.1"/>
</dbReference>
<organism evidence="1 2">
    <name type="scientific">Azospirillum picis</name>
    <dbReference type="NCBI Taxonomy" id="488438"/>
    <lineage>
        <taxon>Bacteria</taxon>
        <taxon>Pseudomonadati</taxon>
        <taxon>Pseudomonadota</taxon>
        <taxon>Alphaproteobacteria</taxon>
        <taxon>Rhodospirillales</taxon>
        <taxon>Azospirillaceae</taxon>
        <taxon>Azospirillum</taxon>
    </lineage>
</organism>
<gene>
    <name evidence="1" type="ORF">QO018_005819</name>
</gene>
<keyword evidence="2" id="KW-1185">Reference proteome</keyword>
<accession>A0ABU0MTV0</accession>
<proteinExistence type="predicted"/>
<evidence type="ECO:0000313" key="1">
    <source>
        <dbReference type="EMBL" id="MDQ0536921.1"/>
    </source>
</evidence>
<evidence type="ECO:0000313" key="2">
    <source>
        <dbReference type="Proteomes" id="UP001244552"/>
    </source>
</evidence>
<protein>
    <submittedName>
        <fullName evidence="1">UDP-N-acetylmuramyl pentapeptide synthase</fullName>
    </submittedName>
</protein>
<reference evidence="1 2" key="1">
    <citation type="submission" date="2023-07" db="EMBL/GenBank/DDBJ databases">
        <title>Genomic Encyclopedia of Type Strains, Phase IV (KMG-IV): sequencing the most valuable type-strain genomes for metagenomic binning, comparative biology and taxonomic classification.</title>
        <authorList>
            <person name="Goeker M."/>
        </authorList>
    </citation>
    <scope>NUCLEOTIDE SEQUENCE [LARGE SCALE GENOMIC DNA]</scope>
    <source>
        <strain evidence="1 2">DSM 19922</strain>
    </source>
</reference>
<dbReference type="EMBL" id="JAUSVU010000034">
    <property type="protein sequence ID" value="MDQ0536921.1"/>
    <property type="molecule type" value="Genomic_DNA"/>
</dbReference>